<organism evidence="1 2">
    <name type="scientific">Desulfovibrio litoralis DSM 11393</name>
    <dbReference type="NCBI Taxonomy" id="1121455"/>
    <lineage>
        <taxon>Bacteria</taxon>
        <taxon>Pseudomonadati</taxon>
        <taxon>Thermodesulfobacteriota</taxon>
        <taxon>Desulfovibrionia</taxon>
        <taxon>Desulfovibrionales</taxon>
        <taxon>Desulfovibrionaceae</taxon>
        <taxon>Desulfovibrio</taxon>
    </lineage>
</organism>
<dbReference type="RefSeq" id="WP_072697890.1">
    <property type="nucleotide sequence ID" value="NZ_FRDI01000015.1"/>
</dbReference>
<dbReference type="STRING" id="1121455.SAMN02745728_02213"/>
<dbReference type="OrthoDB" id="485983at2"/>
<evidence type="ECO:0008006" key="3">
    <source>
        <dbReference type="Google" id="ProtNLM"/>
    </source>
</evidence>
<evidence type="ECO:0000313" key="2">
    <source>
        <dbReference type="Proteomes" id="UP000186469"/>
    </source>
</evidence>
<sequence length="128" mass="14313">MKKYKAKGGRGGRPQLQNELVRVHTVGIRLNSSELDSLKRKADSFGLPLGQWLRNIALKHFVLRPLVPEINRTVYAELANLASNLNQIAKASYSSSVAMPTHLICQTNNKLHLLRLELLGIKNDSKTD</sequence>
<dbReference type="AlphaFoldDB" id="A0A1M7TLS8"/>
<evidence type="ECO:0000313" key="1">
    <source>
        <dbReference type="EMBL" id="SHN71598.1"/>
    </source>
</evidence>
<dbReference type="Pfam" id="PF21983">
    <property type="entry name" value="NikA-like"/>
    <property type="match status" value="1"/>
</dbReference>
<dbReference type="Proteomes" id="UP000186469">
    <property type="component" value="Unassembled WGS sequence"/>
</dbReference>
<proteinExistence type="predicted"/>
<protein>
    <recommendedName>
        <fullName evidence="3">Mobilisation protein (MobC)</fullName>
    </recommendedName>
</protein>
<accession>A0A1M7TLS8</accession>
<dbReference type="InterPro" id="IPR053842">
    <property type="entry name" value="NikA-like"/>
</dbReference>
<keyword evidence="2" id="KW-1185">Reference proteome</keyword>
<name>A0A1M7TLS8_9BACT</name>
<gene>
    <name evidence="1" type="ORF">SAMN02745728_02213</name>
</gene>
<dbReference type="EMBL" id="FRDI01000015">
    <property type="protein sequence ID" value="SHN71598.1"/>
    <property type="molecule type" value="Genomic_DNA"/>
</dbReference>
<reference evidence="1 2" key="1">
    <citation type="submission" date="2016-12" db="EMBL/GenBank/DDBJ databases">
        <authorList>
            <person name="Song W.-J."/>
            <person name="Kurnit D.M."/>
        </authorList>
    </citation>
    <scope>NUCLEOTIDE SEQUENCE [LARGE SCALE GENOMIC DNA]</scope>
    <source>
        <strain evidence="1 2">DSM 11393</strain>
    </source>
</reference>